<proteinExistence type="predicted"/>
<gene>
    <name evidence="1" type="ORF">D7X12_14780</name>
</gene>
<keyword evidence="2" id="KW-1185">Reference proteome</keyword>
<dbReference type="SUPFAM" id="SSF53756">
    <property type="entry name" value="UDP-Glycosyltransferase/glycogen phosphorylase"/>
    <property type="match status" value="1"/>
</dbReference>
<dbReference type="AlphaFoldDB" id="A0A3A8NHI3"/>
<evidence type="ECO:0000313" key="2">
    <source>
        <dbReference type="Proteomes" id="UP000273405"/>
    </source>
</evidence>
<dbReference type="Gene3D" id="3.40.50.2000">
    <property type="entry name" value="Glycogen Phosphorylase B"/>
    <property type="match status" value="2"/>
</dbReference>
<evidence type="ECO:0008006" key="3">
    <source>
        <dbReference type="Google" id="ProtNLM"/>
    </source>
</evidence>
<dbReference type="EMBL" id="RAWG01000079">
    <property type="protein sequence ID" value="RKH42820.1"/>
    <property type="molecule type" value="Genomic_DNA"/>
</dbReference>
<name>A0A3A8NHI3_9BACT</name>
<organism evidence="1 2">
    <name type="scientific">Corallococcus sicarius</name>
    <dbReference type="NCBI Taxonomy" id="2316726"/>
    <lineage>
        <taxon>Bacteria</taxon>
        <taxon>Pseudomonadati</taxon>
        <taxon>Myxococcota</taxon>
        <taxon>Myxococcia</taxon>
        <taxon>Myxococcales</taxon>
        <taxon>Cystobacterineae</taxon>
        <taxon>Myxococcaceae</taxon>
        <taxon>Corallococcus</taxon>
    </lineage>
</organism>
<evidence type="ECO:0000313" key="1">
    <source>
        <dbReference type="EMBL" id="RKH42820.1"/>
    </source>
</evidence>
<comment type="caution">
    <text evidence="1">The sequence shown here is derived from an EMBL/GenBank/DDBJ whole genome shotgun (WGS) entry which is preliminary data.</text>
</comment>
<dbReference type="Proteomes" id="UP000273405">
    <property type="component" value="Unassembled WGS sequence"/>
</dbReference>
<accession>A0A3A8NHI3</accession>
<sequence length="643" mass="71000">MRARLDGGLVSVPEPDTSGALLVHLSYEATRTLGGMGVVLEHLLGEPGYREAFPRTLLVSPTVRPCGLGSYAPEESLARDLEAHGEVLYSGLRRRNPARWARVFQPVEAKHDVSFVYGTRDAPGGPVEVLLVDITDVLRGYRVRLGTLPLFLQRLHTLLGVDLTFDSRGGRPAPWRALSRAWRGLFGTRLGAAPWLNHLFRRAVHHGFVDAPPLDHDAMLAITLAEPVFDAVARLRSADGAGAVILAQEHLSLPLAYKALLDGRDWCRTVYYAGEVRTPRVLVEYGEAGQGASDARFYNVQRLGLEQGRTLEEVYPVGTWPGFQILRNGHRCDRVGAVSASVADELRFLDTRYARQPLTVVPHGHRAIATDPAAKEAARTRVLHHARTRWGRDFRLLLTHISRDEVCKGLWRDVDVCERLAERLPPERRPALLVMVSEWSEAEPSDNLRHVKARVEAFNARNTGLHIVLVNQPTWPAGLDFTRDDLHRATDVSLGQSLYESHGLAQLEALGCGAICVISGVSGARRTLQALCAAAGLSECAHPNLVVADPVTDAREAGLAQTVEGWKALAPHVLREQELRTAERVAEEVLRRLPRDAHEGRLLLETGRALAERMAWEPLIREQLIPLIRFPAPEAAANSDWSA</sequence>
<reference evidence="2" key="1">
    <citation type="submission" date="2018-09" db="EMBL/GenBank/DDBJ databases">
        <authorList>
            <person name="Livingstone P.G."/>
            <person name="Whitworth D.E."/>
        </authorList>
    </citation>
    <scope>NUCLEOTIDE SEQUENCE [LARGE SCALE GENOMIC DNA]</scope>
    <source>
        <strain evidence="2">CA040B</strain>
    </source>
</reference>
<protein>
    <recommendedName>
        <fullName evidence="3">Glycosyltransferase family 1 protein</fullName>
    </recommendedName>
</protein>